<protein>
    <submittedName>
        <fullName evidence="1">Uncharacterized protein</fullName>
    </submittedName>
</protein>
<comment type="caution">
    <text evidence="1">The sequence shown here is derived from an EMBL/GenBank/DDBJ whole genome shotgun (WGS) entry which is preliminary data.</text>
</comment>
<name>A0ACC2P3J2_9HYME</name>
<gene>
    <name evidence="1" type="ORF">QAD02_013460</name>
</gene>
<accession>A0ACC2P3J2</accession>
<dbReference type="EMBL" id="CM056742">
    <property type="protein sequence ID" value="KAJ8677673.1"/>
    <property type="molecule type" value="Genomic_DNA"/>
</dbReference>
<keyword evidence="2" id="KW-1185">Reference proteome</keyword>
<reference evidence="1" key="1">
    <citation type="submission" date="2023-04" db="EMBL/GenBank/DDBJ databases">
        <title>A chromosome-level genome assembly of the parasitoid wasp Eretmocerus hayati.</title>
        <authorList>
            <person name="Zhong Y."/>
            <person name="Liu S."/>
            <person name="Liu Y."/>
        </authorList>
    </citation>
    <scope>NUCLEOTIDE SEQUENCE</scope>
    <source>
        <strain evidence="1">ZJU_SS_LIU_2023</strain>
    </source>
</reference>
<evidence type="ECO:0000313" key="2">
    <source>
        <dbReference type="Proteomes" id="UP001239111"/>
    </source>
</evidence>
<dbReference type="Proteomes" id="UP001239111">
    <property type="component" value="Chromosome 2"/>
</dbReference>
<proteinExistence type="predicted"/>
<evidence type="ECO:0000313" key="1">
    <source>
        <dbReference type="EMBL" id="KAJ8677673.1"/>
    </source>
</evidence>
<sequence>MATYYIAQAVVPKAEKVHWENPLIIVFRKYVQPGEDGRMRAEYPSPPFTEDLNSLNEDFVVKYPGTEPPSDWHRYECVIKSFAGSYMDAQRMMVRLFQKLQAPAERAKRKPNSIRKEKSTPVKKTPKGRPPKKTKTNVDHPKNIQPITEYVSEKFQQDDNANLNILK</sequence>
<organism evidence="1 2">
    <name type="scientific">Eretmocerus hayati</name>
    <dbReference type="NCBI Taxonomy" id="131215"/>
    <lineage>
        <taxon>Eukaryota</taxon>
        <taxon>Metazoa</taxon>
        <taxon>Ecdysozoa</taxon>
        <taxon>Arthropoda</taxon>
        <taxon>Hexapoda</taxon>
        <taxon>Insecta</taxon>
        <taxon>Pterygota</taxon>
        <taxon>Neoptera</taxon>
        <taxon>Endopterygota</taxon>
        <taxon>Hymenoptera</taxon>
        <taxon>Apocrita</taxon>
        <taxon>Proctotrupomorpha</taxon>
        <taxon>Chalcidoidea</taxon>
        <taxon>Aphelinidae</taxon>
        <taxon>Aphelininae</taxon>
        <taxon>Eretmocerus</taxon>
    </lineage>
</organism>